<feature type="region of interest" description="Disordered" evidence="1">
    <location>
        <begin position="629"/>
        <end position="650"/>
    </location>
</feature>
<dbReference type="Proteomes" id="UP001146793">
    <property type="component" value="Unassembled WGS sequence"/>
</dbReference>
<protein>
    <submittedName>
        <fullName evidence="2">Uncharacterized protein</fullName>
    </submittedName>
</protein>
<accession>A0AAV8A1J8</accession>
<reference evidence="2" key="1">
    <citation type="submission" date="2022-08" db="EMBL/GenBank/DDBJ databases">
        <title>Novel sulphate-reducing endosymbionts in the free-living metamonad Anaeramoeba.</title>
        <authorList>
            <person name="Jerlstrom-Hultqvist J."/>
            <person name="Cepicka I."/>
            <person name="Gallot-Lavallee L."/>
            <person name="Salas-Leiva D."/>
            <person name="Curtis B.A."/>
            <person name="Zahonova K."/>
            <person name="Pipaliya S."/>
            <person name="Dacks J."/>
            <person name="Roger A.J."/>
        </authorList>
    </citation>
    <scope>NUCLEOTIDE SEQUENCE</scope>
    <source>
        <strain evidence="2">Busselton2</strain>
    </source>
</reference>
<feature type="region of interest" description="Disordered" evidence="1">
    <location>
        <begin position="472"/>
        <end position="519"/>
    </location>
</feature>
<evidence type="ECO:0000256" key="1">
    <source>
        <dbReference type="SAM" id="MobiDB-lite"/>
    </source>
</evidence>
<dbReference type="AlphaFoldDB" id="A0AAV8A1J8"/>
<evidence type="ECO:0000313" key="3">
    <source>
        <dbReference type="Proteomes" id="UP001146793"/>
    </source>
</evidence>
<gene>
    <name evidence="2" type="ORF">M0812_08422</name>
</gene>
<dbReference type="EMBL" id="JANTQA010000020">
    <property type="protein sequence ID" value="KAJ3446610.1"/>
    <property type="molecule type" value="Genomic_DNA"/>
</dbReference>
<name>A0AAV8A1J8_9EUKA</name>
<feature type="region of interest" description="Disordered" evidence="1">
    <location>
        <begin position="239"/>
        <end position="259"/>
    </location>
</feature>
<feature type="compositionally biased region" description="Basic and acidic residues" evidence="1">
    <location>
        <begin position="243"/>
        <end position="255"/>
    </location>
</feature>
<organism evidence="2 3">
    <name type="scientific">Anaeramoeba flamelloides</name>
    <dbReference type="NCBI Taxonomy" id="1746091"/>
    <lineage>
        <taxon>Eukaryota</taxon>
        <taxon>Metamonada</taxon>
        <taxon>Anaeramoebidae</taxon>
        <taxon>Anaeramoeba</taxon>
    </lineage>
</organism>
<feature type="compositionally biased region" description="Basic residues" evidence="1">
    <location>
        <begin position="472"/>
        <end position="491"/>
    </location>
</feature>
<comment type="caution">
    <text evidence="2">The sequence shown here is derived from an EMBL/GenBank/DDBJ whole genome shotgun (WGS) entry which is preliminary data.</text>
</comment>
<feature type="compositionally biased region" description="Low complexity" evidence="1">
    <location>
        <begin position="632"/>
        <end position="650"/>
    </location>
</feature>
<sequence>MQNNMIHSENYKSKPKPQSVGPFLYPNTTLVDLFTEIPDYVLQNYKITFFVPFAELNYDNEKVQQRWIWANGNKYHYSSDIVSILIHSSQFIPNKTAHQLEGIIVKFTVLKELVPKFVMKRKNGIRSRYSAKKKGRCVQVVNTTLVHRLDQKPTYFLTIPEFADSLNKKLEINRPQNERKRNFHHLKSQNRNQSQNTTGRSSHTDGGGFKQDNLESNQNSLKFGKKIKKLQTEKKLLTQNQFQDHDPDQDQDPNKNRNYSLNQNINLEFQNNKQQAFPNYTFVNQVTNLNAYQNNTILNRNNGFAQIGDQNSNPLLANSYNFFLQQNNFQKDPNNRYVGRSHENEQSKINYLTVENFQKLNSAYSTEMKFNQLQNPNYQFNPKFQTKENNGTKSTQSVETSIPNRNRIGNEQGLYKNNQANQENALIQNKNHFESNKRSGDELSPEFNNKITHKNLNENLKMQLLSTNLKNQKKLKKRMKNKKKSKNRKFKFKNEFGENNKNVNEKGNGYEHENEYSMDESDNEEEYRWHNYQNKNDFDYLKKKRKKKKLISKIIQKSLELNHSSKEKKNPLSNNLFSNNSIFDLFENLEKIQNHQKDTKPQFFQVSLFFSLSNDPCLSYNPDFAFKNELQNNNKNNNNNNNKNSNNNNNSNRQSIIEIFLSKVLYLESSKQRFELSLNQSGLFQIYRIKRPSSHNLASMRLKGKIPINKSDKIQIKNDLSWSDISWEKKNVTFRDFKIAPIKMFWCERIKILGKNIL</sequence>
<proteinExistence type="predicted"/>
<evidence type="ECO:0000313" key="2">
    <source>
        <dbReference type="EMBL" id="KAJ3446610.1"/>
    </source>
</evidence>
<feature type="region of interest" description="Disordered" evidence="1">
    <location>
        <begin position="178"/>
        <end position="215"/>
    </location>
</feature>
<feature type="compositionally biased region" description="Polar residues" evidence="1">
    <location>
        <begin position="189"/>
        <end position="201"/>
    </location>
</feature>
<feature type="region of interest" description="Disordered" evidence="1">
    <location>
        <begin position="385"/>
        <end position="411"/>
    </location>
</feature>